<protein>
    <recommendedName>
        <fullName evidence="5 13">Adenylyl-sulfate kinase</fullName>
        <ecNumber evidence="5 13">2.7.1.25</ecNumber>
    </recommendedName>
    <alternativeName>
        <fullName evidence="11 13">APS kinase</fullName>
    </alternativeName>
    <alternativeName>
        <fullName evidence="12 13">ATP adenosine-5'-phosphosulfate 3'-phosphotransferase</fullName>
    </alternativeName>
    <alternativeName>
        <fullName evidence="10 13">Adenosine-5'-phosphosulfate kinase</fullName>
    </alternativeName>
</protein>
<evidence type="ECO:0000256" key="9">
    <source>
        <dbReference type="ARBA" id="ARBA00022840"/>
    </source>
</evidence>
<evidence type="ECO:0000256" key="2">
    <source>
        <dbReference type="ARBA" id="ARBA00002632"/>
    </source>
</evidence>
<evidence type="ECO:0000259" key="16">
    <source>
        <dbReference type="Pfam" id="PF01583"/>
    </source>
</evidence>
<evidence type="ECO:0000256" key="13">
    <source>
        <dbReference type="HAMAP-Rule" id="MF_00065"/>
    </source>
</evidence>
<evidence type="ECO:0000256" key="8">
    <source>
        <dbReference type="ARBA" id="ARBA00022777"/>
    </source>
</evidence>
<dbReference type="GO" id="GO:0016301">
    <property type="term" value="F:kinase activity"/>
    <property type="evidence" value="ECO:0007669"/>
    <property type="project" value="UniProtKB-KW"/>
</dbReference>
<evidence type="ECO:0000313" key="17">
    <source>
        <dbReference type="EMBL" id="KNA92523.1"/>
    </source>
</evidence>
<dbReference type="Gene3D" id="3.40.50.300">
    <property type="entry name" value="P-loop containing nucleotide triphosphate hydrolases"/>
    <property type="match status" value="1"/>
</dbReference>
<feature type="region of interest" description="Disordered" evidence="15">
    <location>
        <begin position="1"/>
        <end position="21"/>
    </location>
</feature>
<evidence type="ECO:0000256" key="5">
    <source>
        <dbReference type="ARBA" id="ARBA00012121"/>
    </source>
</evidence>
<comment type="pathway">
    <text evidence="3 13 14">Sulfur metabolism; hydrogen sulfide biosynthesis; sulfite from sulfate: step 2/3.</text>
</comment>
<dbReference type="Proteomes" id="UP000037247">
    <property type="component" value="Unassembled WGS sequence"/>
</dbReference>
<evidence type="ECO:0000256" key="4">
    <source>
        <dbReference type="ARBA" id="ARBA00007008"/>
    </source>
</evidence>
<dbReference type="InterPro" id="IPR059117">
    <property type="entry name" value="APS_kinase_dom"/>
</dbReference>
<dbReference type="Pfam" id="PF01583">
    <property type="entry name" value="APS_kinase"/>
    <property type="match status" value="1"/>
</dbReference>
<evidence type="ECO:0000256" key="10">
    <source>
        <dbReference type="ARBA" id="ARBA00029724"/>
    </source>
</evidence>
<feature type="compositionally biased region" description="Gly residues" evidence="15">
    <location>
        <begin position="1"/>
        <end position="11"/>
    </location>
</feature>
<dbReference type="PANTHER" id="PTHR11055">
    <property type="entry name" value="BIFUNCTIONAL 3'-PHOSPHOADENOSINE 5'-PHOSPHOSULFATE SYNTHASE"/>
    <property type="match status" value="1"/>
</dbReference>
<evidence type="ECO:0000256" key="6">
    <source>
        <dbReference type="ARBA" id="ARBA00022679"/>
    </source>
</evidence>
<keyword evidence="8 13" id="KW-0418">Kinase</keyword>
<dbReference type="PANTHER" id="PTHR11055:SF1">
    <property type="entry name" value="PAPS SYNTHETASE, ISOFORM D"/>
    <property type="match status" value="1"/>
</dbReference>
<keyword evidence="9 13" id="KW-0067">ATP-binding</keyword>
<gene>
    <name evidence="13" type="primary">cysC</name>
    <name evidence="17" type="ORF">ABW18_04190</name>
</gene>
<accession>A0ABR5IFT3</accession>
<dbReference type="CDD" id="cd02027">
    <property type="entry name" value="APSK"/>
    <property type="match status" value="1"/>
</dbReference>
<evidence type="ECO:0000256" key="15">
    <source>
        <dbReference type="SAM" id="MobiDB-lite"/>
    </source>
</evidence>
<evidence type="ECO:0000256" key="1">
    <source>
        <dbReference type="ARBA" id="ARBA00001823"/>
    </source>
</evidence>
<dbReference type="NCBIfam" id="TIGR00455">
    <property type="entry name" value="apsK"/>
    <property type="match status" value="1"/>
</dbReference>
<evidence type="ECO:0000256" key="11">
    <source>
        <dbReference type="ARBA" id="ARBA00031393"/>
    </source>
</evidence>
<keyword evidence="18" id="KW-1185">Reference proteome</keyword>
<organism evidence="17 18">
    <name type="scientific">Gordonia jacobaea</name>
    <dbReference type="NCBI Taxonomy" id="122202"/>
    <lineage>
        <taxon>Bacteria</taxon>
        <taxon>Bacillati</taxon>
        <taxon>Actinomycetota</taxon>
        <taxon>Actinomycetes</taxon>
        <taxon>Mycobacteriales</taxon>
        <taxon>Gordoniaceae</taxon>
        <taxon>Gordonia</taxon>
    </lineage>
</organism>
<evidence type="ECO:0000256" key="14">
    <source>
        <dbReference type="RuleBase" id="RU004347"/>
    </source>
</evidence>
<evidence type="ECO:0000256" key="7">
    <source>
        <dbReference type="ARBA" id="ARBA00022741"/>
    </source>
</evidence>
<comment type="similarity">
    <text evidence="4 13 14">Belongs to the APS kinase family.</text>
</comment>
<name>A0ABR5IFT3_9ACTN</name>
<evidence type="ECO:0000313" key="18">
    <source>
        <dbReference type="Proteomes" id="UP000037247"/>
    </source>
</evidence>
<keyword evidence="7 13" id="KW-0547">Nucleotide-binding</keyword>
<comment type="function">
    <text evidence="2 13 14">Catalyzes the synthesis of activated sulfate.</text>
</comment>
<dbReference type="HAMAP" id="MF_00065">
    <property type="entry name" value="Adenylyl_sulf_kinase"/>
    <property type="match status" value="1"/>
</dbReference>
<evidence type="ECO:0000256" key="3">
    <source>
        <dbReference type="ARBA" id="ARBA00004806"/>
    </source>
</evidence>
<keyword evidence="13" id="KW-0597">Phosphoprotein</keyword>
<dbReference type="NCBIfam" id="NF003013">
    <property type="entry name" value="PRK03846.1"/>
    <property type="match status" value="1"/>
</dbReference>
<dbReference type="EC" id="2.7.1.25" evidence="5 13"/>
<dbReference type="SUPFAM" id="SSF52540">
    <property type="entry name" value="P-loop containing nucleoside triphosphate hydrolases"/>
    <property type="match status" value="1"/>
</dbReference>
<reference evidence="17 18" key="1">
    <citation type="submission" date="2015-05" db="EMBL/GenBank/DDBJ databases">
        <title>Draft genome sequence of the bacterium Gordonia jacobaea a new member of the Gordonia genus.</title>
        <authorList>
            <person name="Jimenez-Galisteo G."/>
            <person name="Dominguez A."/>
            <person name="Munoz E."/>
            <person name="Vinas M."/>
        </authorList>
    </citation>
    <scope>NUCLEOTIDE SEQUENCE [LARGE SCALE GENOMIC DNA]</scope>
    <source>
        <strain evidence="18">mv1</strain>
    </source>
</reference>
<dbReference type="EMBL" id="LDTZ01000014">
    <property type="protein sequence ID" value="KNA92523.1"/>
    <property type="molecule type" value="Genomic_DNA"/>
</dbReference>
<evidence type="ECO:0000256" key="12">
    <source>
        <dbReference type="ARBA" id="ARBA00031464"/>
    </source>
</evidence>
<keyword evidence="6 13" id="KW-0808">Transferase</keyword>
<comment type="catalytic activity">
    <reaction evidence="1 13 14">
        <text>adenosine 5'-phosphosulfate + ATP = 3'-phosphoadenylyl sulfate + ADP + H(+)</text>
        <dbReference type="Rhea" id="RHEA:24152"/>
        <dbReference type="ChEBI" id="CHEBI:15378"/>
        <dbReference type="ChEBI" id="CHEBI:30616"/>
        <dbReference type="ChEBI" id="CHEBI:58243"/>
        <dbReference type="ChEBI" id="CHEBI:58339"/>
        <dbReference type="ChEBI" id="CHEBI:456216"/>
        <dbReference type="EC" id="2.7.1.25"/>
    </reaction>
</comment>
<feature type="active site" description="Phosphoserine intermediate" evidence="13">
    <location>
        <position position="119"/>
    </location>
</feature>
<feature type="binding site" evidence="13">
    <location>
        <begin position="45"/>
        <end position="52"/>
    </location>
    <ligand>
        <name>ATP</name>
        <dbReference type="ChEBI" id="CHEBI:30616"/>
    </ligand>
</feature>
<dbReference type="InterPro" id="IPR027417">
    <property type="entry name" value="P-loop_NTPase"/>
</dbReference>
<proteinExistence type="inferred from homology"/>
<dbReference type="InterPro" id="IPR002891">
    <property type="entry name" value="APS"/>
</dbReference>
<sequence>MNADGGDGGQSAGNERDLNPNVVWQASKVSREQRPHRGGTLWITGLSGSGKSSVAIELERRLVTQGRPAYLMDGDNLRHGLNSDLGFGDDDRRENIRRTAEVAALFADSGSVAIVSLISPFAAERQRAREIHDERALPFYEIFLDTSLQECERRDPKGLYARARRGEISHFTGIDSPYERPEKPDVVIRPTDGLPAETAAAVLELLGL</sequence>
<feature type="domain" description="APS kinase" evidence="16">
    <location>
        <begin position="38"/>
        <end position="188"/>
    </location>
</feature>
<comment type="caution">
    <text evidence="17">The sequence shown here is derived from an EMBL/GenBank/DDBJ whole genome shotgun (WGS) entry which is preliminary data.</text>
</comment>